<accession>A0A8H7SBS7</accession>
<keyword evidence="4 7" id="KW-0931">ER-Golgi transport</keyword>
<evidence type="ECO:0000256" key="4">
    <source>
        <dbReference type="ARBA" id="ARBA00022892"/>
    </source>
</evidence>
<dbReference type="GO" id="GO:0019905">
    <property type="term" value="F:syntaxin binding"/>
    <property type="evidence" value="ECO:0007669"/>
    <property type="project" value="TreeGrafter"/>
</dbReference>
<evidence type="ECO:0008006" key="10">
    <source>
        <dbReference type="Google" id="ProtNLM"/>
    </source>
</evidence>
<evidence type="ECO:0000256" key="5">
    <source>
        <dbReference type="ARBA" id="ARBA00022927"/>
    </source>
</evidence>
<evidence type="ECO:0000313" key="9">
    <source>
        <dbReference type="Proteomes" id="UP000646827"/>
    </source>
</evidence>
<keyword evidence="3 7" id="KW-0813">Transport</keyword>
<evidence type="ECO:0000256" key="2">
    <source>
        <dbReference type="ARBA" id="ARBA00010050"/>
    </source>
</evidence>
<evidence type="ECO:0000256" key="1">
    <source>
        <dbReference type="ARBA" id="ARBA00004170"/>
    </source>
</evidence>
<dbReference type="GO" id="GO:0035494">
    <property type="term" value="P:SNARE complex disassembly"/>
    <property type="evidence" value="ECO:0007669"/>
    <property type="project" value="TreeGrafter"/>
</dbReference>
<keyword evidence="6 7" id="KW-0472">Membrane</keyword>
<comment type="caution">
    <text evidence="8">The sequence shown here is derived from an EMBL/GenBank/DDBJ whole genome shotgun (WGS) entry which is preliminary data.</text>
</comment>
<dbReference type="OrthoDB" id="9984275at2759"/>
<dbReference type="EMBL" id="JAEPRB010000016">
    <property type="protein sequence ID" value="KAG2226474.1"/>
    <property type="molecule type" value="Genomic_DNA"/>
</dbReference>
<organism evidence="8 9">
    <name type="scientific">Circinella minor</name>
    <dbReference type="NCBI Taxonomy" id="1195481"/>
    <lineage>
        <taxon>Eukaryota</taxon>
        <taxon>Fungi</taxon>
        <taxon>Fungi incertae sedis</taxon>
        <taxon>Mucoromycota</taxon>
        <taxon>Mucoromycotina</taxon>
        <taxon>Mucoromycetes</taxon>
        <taxon>Mucorales</taxon>
        <taxon>Lichtheimiaceae</taxon>
        <taxon>Circinella</taxon>
    </lineage>
</organism>
<dbReference type="GO" id="GO:0031201">
    <property type="term" value="C:SNARE complex"/>
    <property type="evidence" value="ECO:0007669"/>
    <property type="project" value="TreeGrafter"/>
</dbReference>
<name>A0A8H7SBS7_9FUNG</name>
<dbReference type="SUPFAM" id="SSF48452">
    <property type="entry name" value="TPR-like"/>
    <property type="match status" value="1"/>
</dbReference>
<evidence type="ECO:0000256" key="6">
    <source>
        <dbReference type="ARBA" id="ARBA00023136"/>
    </source>
</evidence>
<dbReference type="Pfam" id="PF14938">
    <property type="entry name" value="SNAP"/>
    <property type="match status" value="1"/>
</dbReference>
<dbReference type="PRINTS" id="PR00448">
    <property type="entry name" value="NSFATTACHMNT"/>
</dbReference>
<dbReference type="FunFam" id="1.25.40.10:FF:000049">
    <property type="entry name" value="Alpha-soluble NSF attachment protein-like"/>
    <property type="match status" value="1"/>
</dbReference>
<gene>
    <name evidence="8" type="ORF">INT45_014218</name>
</gene>
<comment type="subcellular location">
    <subcellularLocation>
        <location evidence="1 7">Membrane</location>
        <topology evidence="1 7">Peripheral membrane protein</topology>
    </subcellularLocation>
</comment>
<dbReference type="GO" id="GO:0005483">
    <property type="term" value="F:soluble NSF attachment protein activity"/>
    <property type="evidence" value="ECO:0007669"/>
    <property type="project" value="TreeGrafter"/>
</dbReference>
<comment type="function">
    <text evidence="7">Required for vesicular transport between the endoplasmic reticulum and the Golgi apparatus.</text>
</comment>
<comment type="similarity">
    <text evidence="2 7">Belongs to the SNAP family.</text>
</comment>
<dbReference type="CDD" id="cd15832">
    <property type="entry name" value="SNAP"/>
    <property type="match status" value="1"/>
</dbReference>
<protein>
    <recommendedName>
        <fullName evidence="10">Alpha-soluble NSF attachment protein</fullName>
    </recommendedName>
</protein>
<dbReference type="PANTHER" id="PTHR13768">
    <property type="entry name" value="SOLUBLE NSF ATTACHMENT PROTEIN SNAP"/>
    <property type="match status" value="1"/>
</dbReference>
<dbReference type="PANTHER" id="PTHR13768:SF8">
    <property type="entry name" value="ALPHA-SOLUBLE NSF ATTACHMENT PROTEIN"/>
    <property type="match status" value="1"/>
</dbReference>
<sequence>MVGAGSEQQARELITQAQKKLKSWSFFGPSNKYEDAAELYEKAGNMYKLAQQWSLAGDAFIEAAKLFEQANGAKFDGSRAYENAAKCYKRHDPRAAVKALHEAIALDQDGGNFRQAARHYQEAAELLETEIDDPKAAYDAYGHAAELFSADESPAMANKCFLKVAQIAADLNMYDVAIEKFERVASAAVDDNLLKWSLKEYFLKAGLCHLCTDDMVRSRQALNSYCGMDMSFEQTREYQLLKGVMDAIDNGDVEQFTQAVYDYDKLTKLDSWKTAILLKIKKNMDQDDLR</sequence>
<keyword evidence="9" id="KW-1185">Reference proteome</keyword>
<dbReference type="Proteomes" id="UP000646827">
    <property type="component" value="Unassembled WGS sequence"/>
</dbReference>
<proteinExistence type="inferred from homology"/>
<evidence type="ECO:0000256" key="7">
    <source>
        <dbReference type="RuleBase" id="RU367013"/>
    </source>
</evidence>
<dbReference type="GO" id="GO:0006886">
    <property type="term" value="P:intracellular protein transport"/>
    <property type="evidence" value="ECO:0007669"/>
    <property type="project" value="UniProtKB-UniRule"/>
</dbReference>
<dbReference type="Gene3D" id="1.25.40.10">
    <property type="entry name" value="Tetratricopeptide repeat domain"/>
    <property type="match status" value="1"/>
</dbReference>
<evidence type="ECO:0000313" key="8">
    <source>
        <dbReference type="EMBL" id="KAG2226474.1"/>
    </source>
</evidence>
<dbReference type="InterPro" id="IPR011990">
    <property type="entry name" value="TPR-like_helical_dom_sf"/>
</dbReference>
<dbReference type="InterPro" id="IPR000744">
    <property type="entry name" value="NSF_attach"/>
</dbReference>
<dbReference type="AlphaFoldDB" id="A0A8H7SBS7"/>
<dbReference type="GO" id="GO:0005774">
    <property type="term" value="C:vacuolar membrane"/>
    <property type="evidence" value="ECO:0007669"/>
    <property type="project" value="TreeGrafter"/>
</dbReference>
<evidence type="ECO:0000256" key="3">
    <source>
        <dbReference type="ARBA" id="ARBA00022448"/>
    </source>
</evidence>
<reference evidence="8 9" key="1">
    <citation type="submission" date="2020-12" db="EMBL/GenBank/DDBJ databases">
        <title>Metabolic potential, ecology and presence of endohyphal bacteria is reflected in genomic diversity of Mucoromycotina.</title>
        <authorList>
            <person name="Muszewska A."/>
            <person name="Okrasinska A."/>
            <person name="Steczkiewicz K."/>
            <person name="Drgas O."/>
            <person name="Orlowska M."/>
            <person name="Perlinska-Lenart U."/>
            <person name="Aleksandrzak-Piekarczyk T."/>
            <person name="Szatraj K."/>
            <person name="Zielenkiewicz U."/>
            <person name="Pilsyk S."/>
            <person name="Malc E."/>
            <person name="Mieczkowski P."/>
            <person name="Kruszewska J.S."/>
            <person name="Biernat P."/>
            <person name="Pawlowska J."/>
        </authorList>
    </citation>
    <scope>NUCLEOTIDE SEQUENCE [LARGE SCALE GENOMIC DNA]</scope>
    <source>
        <strain evidence="8 9">CBS 142.35</strain>
    </source>
</reference>
<keyword evidence="5 7" id="KW-0653">Protein transport</keyword>